<accession>A0AAN9AE14</accession>
<name>A0AAN9AE14_HALRR</name>
<feature type="region of interest" description="Disordered" evidence="1">
    <location>
        <begin position="675"/>
        <end position="697"/>
    </location>
</feature>
<protein>
    <submittedName>
        <fullName evidence="2">Uncharacterized protein</fullName>
    </submittedName>
</protein>
<evidence type="ECO:0000313" key="3">
    <source>
        <dbReference type="Proteomes" id="UP001381693"/>
    </source>
</evidence>
<organism evidence="2 3">
    <name type="scientific">Halocaridina rubra</name>
    <name type="common">Hawaiian red shrimp</name>
    <dbReference type="NCBI Taxonomy" id="373956"/>
    <lineage>
        <taxon>Eukaryota</taxon>
        <taxon>Metazoa</taxon>
        <taxon>Ecdysozoa</taxon>
        <taxon>Arthropoda</taxon>
        <taxon>Crustacea</taxon>
        <taxon>Multicrustacea</taxon>
        <taxon>Malacostraca</taxon>
        <taxon>Eumalacostraca</taxon>
        <taxon>Eucarida</taxon>
        <taxon>Decapoda</taxon>
        <taxon>Pleocyemata</taxon>
        <taxon>Caridea</taxon>
        <taxon>Atyoidea</taxon>
        <taxon>Atyidae</taxon>
        <taxon>Halocaridina</taxon>
    </lineage>
</organism>
<evidence type="ECO:0000256" key="1">
    <source>
        <dbReference type="SAM" id="MobiDB-lite"/>
    </source>
</evidence>
<dbReference type="AlphaFoldDB" id="A0AAN9AE14"/>
<gene>
    <name evidence="2" type="ORF">SK128_000334</name>
</gene>
<feature type="compositionally biased region" description="Polar residues" evidence="1">
    <location>
        <begin position="679"/>
        <end position="695"/>
    </location>
</feature>
<feature type="region of interest" description="Disordered" evidence="1">
    <location>
        <begin position="100"/>
        <end position="119"/>
    </location>
</feature>
<keyword evidence="3" id="KW-1185">Reference proteome</keyword>
<proteinExistence type="predicted"/>
<dbReference type="Proteomes" id="UP001381693">
    <property type="component" value="Unassembled WGS sequence"/>
</dbReference>
<reference evidence="2 3" key="1">
    <citation type="submission" date="2023-11" db="EMBL/GenBank/DDBJ databases">
        <title>Halocaridina rubra genome assembly.</title>
        <authorList>
            <person name="Smith C."/>
        </authorList>
    </citation>
    <scope>NUCLEOTIDE SEQUENCE [LARGE SCALE GENOMIC DNA]</scope>
    <source>
        <strain evidence="2">EP-1</strain>
        <tissue evidence="2">Whole</tissue>
    </source>
</reference>
<feature type="region of interest" description="Disordered" evidence="1">
    <location>
        <begin position="129"/>
        <end position="150"/>
    </location>
</feature>
<evidence type="ECO:0000313" key="2">
    <source>
        <dbReference type="EMBL" id="KAK7082930.1"/>
    </source>
</evidence>
<feature type="region of interest" description="Disordered" evidence="1">
    <location>
        <begin position="780"/>
        <end position="801"/>
    </location>
</feature>
<dbReference type="EMBL" id="JAXCGZ010003848">
    <property type="protein sequence ID" value="KAK7082930.1"/>
    <property type="molecule type" value="Genomic_DNA"/>
</dbReference>
<feature type="compositionally biased region" description="Low complexity" evidence="1">
    <location>
        <begin position="101"/>
        <end position="111"/>
    </location>
</feature>
<sequence length="971" mass="106831">MENTYSQDYSNLISPLYTPSGNPSNAQASVNLGDVPLNASGCLPLTPSPSPDSVNIEKVLSPYAAQTSSSSVAYNACSSEGNLGETLGKKSSILPKNELGSTVTASATSVSRKSDPQMPLEMQIFSRRKRSLSNMSEPKNSAFIKDESSSEKKPRSTLHYYAAKTNFTDIPQGKILMPQTNLNGNEYSGFNLLQKTIGGKTVFDNGETKAINSCNGYSQPNNHTVLQMPNSENNYKANSSLVTKTSVNEKTYLYERNSRAFPWKTPHDLPTRNCHQPSNYSSVNDGNNCMALQSFPQPHQTSNGGWGGMSRSGVEGFNGKSGNVNIYNYHHPFPWNTSLSWNQTNRFLTDKWNRAITDSYNSQKENVMFANQSHAEPVHEVGQNNGANWNPLNHPHGAIWNRPVNASNLNSKENLMCDNSSYIQNPDVFGNGNNIRDFPFKNISSAPETFEFYRGNQAQIKGPYAENNVPPPRTLNDYVHSNDIHPNELLSQNLNTATHPFRKDRHGGNGAVKNISGPHLNSLIGGHYFNRKMPEYQGIPACYEYSHTQNPLNYPSIAGTSVEAGSKIANGNSVYGNAKKCSMPSQFAHSGTGAASVLRGFTSNQHGELCVPQAESDGVRNSVVQNKAEFDSFSNHSTLRTSQIYAVNHSGSIATTLPDSAMTESLQSSVDQTRDIKNTHNPSTNVVSSYQNGTMGSPHGIKDMTRYQYFKNCTDAPQIGSVFTNLGLETSSGSQLHVPNDPEKSQNIKNVVEQGQHFSEVDSNVRKSSNVVKHSENDYTVTGSNQNITNTTTSEQNGDSVLPANSVTDIFPDSMYREITDYIFASLNCGMTEKARASSPPHISVITIRMKLLSVVYIARFCIKAAFTPKWNVARGMPRGTTDENEHPEIYETVRTSQIYAVDHSGTITASLPDSATTESRQCSVDQTRDIKNTHNPCATPLLCEWFHIFPDVRFQLSCHVTCHVQRSTLV</sequence>
<comment type="caution">
    <text evidence="2">The sequence shown here is derived from an EMBL/GenBank/DDBJ whole genome shotgun (WGS) entry which is preliminary data.</text>
</comment>